<dbReference type="RefSeq" id="WP_179371048.1">
    <property type="nucleotide sequence ID" value="NZ_CP026995.1"/>
</dbReference>
<evidence type="ECO:0000313" key="4">
    <source>
        <dbReference type="Proteomes" id="UP000509478"/>
    </source>
</evidence>
<dbReference type="EMBL" id="CP026995">
    <property type="protein sequence ID" value="QLH07183.1"/>
    <property type="molecule type" value="Genomic_DNA"/>
</dbReference>
<feature type="domain" description="L-Lysine epsilon oxidase N-terminal" evidence="1">
    <location>
        <begin position="12"/>
        <end position="221"/>
    </location>
</feature>
<feature type="domain" description="L-lysine epsilon oxidase C-terminal" evidence="2">
    <location>
        <begin position="332"/>
        <end position="449"/>
    </location>
</feature>
<dbReference type="Pfam" id="PF18417">
    <property type="entry name" value="LodA_C"/>
    <property type="match status" value="1"/>
</dbReference>
<name>A0A7D5REM9_9ARCH</name>
<dbReference type="InterPro" id="IPR041168">
    <property type="entry name" value="LodA_N"/>
</dbReference>
<keyword evidence="4" id="KW-1185">Reference proteome</keyword>
<gene>
    <name evidence="3" type="ORF">C5F50_08905</name>
</gene>
<evidence type="ECO:0000259" key="2">
    <source>
        <dbReference type="Pfam" id="PF18417"/>
    </source>
</evidence>
<dbReference type="GeneID" id="56068217"/>
<sequence>MSLDDITKIKIYPAIGITRLGNSPSEYFIEPEIPEERLPPADGFYKDNQCRIKRQASRFRLFGYDQNDNLVQEITKDDGAITWRAHLANKKAAGKIFAGSTENPSFRNSWVDADPQFTRNDLKIDPGERSVTGPNQMAQFDTGTFLGENVYLGKMQTDDLGRLLVLGGHGKSSSVPPDESVFHYANNDRWYDDVSDGPVNATVILNGRTEPIESERSWIICAPPNFAPAIDTYSSLYDILLQLAEDKGIPHIPRPTTPSYKNDIFPILERTVNLKWVVSTGRTSHGILENVISNPPGSMADRQIIFGVLKNPNDLTAGGRMPVVRTDGFDDSQAVTKIQYYIMQKWAADEFDNDWNNPPTTNITPEGLDRAALEPCVGGPFFPGIESSWFIRERCKFTEAFRLDNNYLDENDQEQILEPGDITKWMAVPWQADFRDCVGTWWPAQRPDSVIKEGSLTDQFESWTGTLVNSHRDMVDNWHKLGFVVKKGDRFVETERSVTCKKCYVITDRSHFSKDEVDSVLTGGVNPAHFTPSLYVVVEGFLPNDLNINAPNLDPAQLVGIAPQITLRRTSDNTVPAEMSTTVQELLLEDPTLPANLRQRFTFVYSVDFTGTRAFFENDGVTPIEIQNIRVIAEIQNESGEGNVSLIHQPNPYMLDGSTHWLSTDVRVFQVKEGESPSFSNLIIGNTANAAINFIQDLTNDFNSTPSANHPFDMISTDANTSKLELSRSVDGRRVFNFAVAKVRYRGEALSAENVRVFFRLFTTAATNFNYNSYSTYRRFERDPNNTIPLLGLADNRIGTIPFFAESRVDPTTQSTEDQTDITNVRTISPAGGGGESSEYFGCWLDFNQTEAQFPAFPSNDGPFISGEIKSIQELIRGMHQCLAAEVFFESDPIPQGATPSSNDNLSQRNLVIVESTNPTANKVQHTFEIRPSEKKSMYRLTHRLQEKNNPPIANFVDELMFNWGNLPRSSTVTLYMPDLDANEIISTAGKNYESERLFKVDDHTIKCLVGDVTYVPIPNSQRKNIAGLITIELPHEIKCGQVFDTVIMQINRMTGSVLGSFQITIPIMTAKTLLKDEIRKLSVLRHIEKSIPSDDHWHSIFQRYTEQVAERVKLFGGNPIVIKPSPDGDGGQYHKIRLIIEQIQILDDHDPFLKGKGEFRFKSKIKTDTINEPVEVQFPKKGTYSISDRPGKNIVKMNEVLYEGTAYEYLGIQITGIEMDTFDPDDNLCFYKRVFTGNPDSWYGTKGPKNEQIELEDLGDWKIWYRIEKA</sequence>
<accession>A0A7D5REM9</accession>
<evidence type="ECO:0000313" key="3">
    <source>
        <dbReference type="EMBL" id="QLH07183.1"/>
    </source>
</evidence>
<organism evidence="3 4">
    <name type="scientific">Nitrosopumilus ureiphilus</name>
    <dbReference type="NCBI Taxonomy" id="1470067"/>
    <lineage>
        <taxon>Archaea</taxon>
        <taxon>Nitrososphaerota</taxon>
        <taxon>Nitrososphaeria</taxon>
        <taxon>Nitrosopumilales</taxon>
        <taxon>Nitrosopumilaceae</taxon>
        <taxon>Nitrosopumilus</taxon>
    </lineage>
</organism>
<proteinExistence type="predicted"/>
<dbReference type="Pfam" id="PF17990">
    <property type="entry name" value="LodA_N"/>
    <property type="match status" value="1"/>
</dbReference>
<protein>
    <submittedName>
        <fullName evidence="3">Uncharacterized protein</fullName>
    </submittedName>
</protein>
<dbReference type="Proteomes" id="UP000509478">
    <property type="component" value="Chromosome"/>
</dbReference>
<evidence type="ECO:0000259" key="1">
    <source>
        <dbReference type="Pfam" id="PF17990"/>
    </source>
</evidence>
<dbReference type="CDD" id="cd14730">
    <property type="entry name" value="LodA_like"/>
    <property type="match status" value="1"/>
</dbReference>
<dbReference type="InterPro" id="IPR033798">
    <property type="entry name" value="LodA-like"/>
</dbReference>
<dbReference type="KEGG" id="nue:C5F50_08905"/>
<reference evidence="3 4" key="1">
    <citation type="submission" date="2018-02" db="EMBL/GenBank/DDBJ databases">
        <title>Complete genome of Nitrosopumilus ureaphilus PS0.</title>
        <authorList>
            <person name="Qin W."/>
            <person name="Zheng Y."/>
            <person name="Stahl D.A."/>
        </authorList>
    </citation>
    <scope>NUCLEOTIDE SEQUENCE [LARGE SCALE GENOMIC DNA]</scope>
    <source>
        <strain evidence="3 4">PS0</strain>
    </source>
</reference>
<dbReference type="AlphaFoldDB" id="A0A7D5REM9"/>
<dbReference type="OrthoDB" id="387412at2157"/>
<dbReference type="InterPro" id="IPR041173">
    <property type="entry name" value="LodA_C"/>
</dbReference>